<dbReference type="Proteomes" id="UP000593915">
    <property type="component" value="Chromosome"/>
</dbReference>
<comment type="subcellular location">
    <subcellularLocation>
        <location evidence="6">Cytoplasm</location>
    </subcellularLocation>
</comment>
<protein>
    <recommendedName>
        <fullName evidence="6">Holliday junction branch migration complex subunit RuvA</fullName>
    </recommendedName>
</protein>
<proteinExistence type="inferred from homology"/>
<dbReference type="InterPro" id="IPR013849">
    <property type="entry name" value="DNA_helicase_Holl-junc_RuvA_I"/>
</dbReference>
<dbReference type="Pfam" id="PF14520">
    <property type="entry name" value="HHH_5"/>
    <property type="match status" value="1"/>
</dbReference>
<comment type="subunit">
    <text evidence="6">Homotetramer. Forms an RuvA(8)-RuvB(12)-Holliday junction (HJ) complex. HJ DNA is sandwiched between 2 RuvA tetramers; dsDNA enters through RuvA and exits via RuvB. An RuvB hexamer assembles on each DNA strand where it exits the tetramer. Each RuvB hexamer is contacted by two RuvA subunits (via domain III) on 2 adjacent RuvB subunits; this complex drives branch migration. In the full resolvosome a probable DNA-RuvA(4)-RuvB(12)-RuvC(2) complex forms which resolves the HJ.</text>
</comment>
<gene>
    <name evidence="6 8" type="primary">ruvA</name>
    <name evidence="8" type="ORF">IFE08_03745</name>
</gene>
<dbReference type="Gene3D" id="2.40.50.140">
    <property type="entry name" value="Nucleic acid-binding proteins"/>
    <property type="match status" value="1"/>
</dbReference>
<evidence type="ECO:0000256" key="6">
    <source>
        <dbReference type="HAMAP-Rule" id="MF_00031"/>
    </source>
</evidence>
<comment type="caution">
    <text evidence="6">Lacks conserved residue(s) required for the propagation of feature annotation.</text>
</comment>
<evidence type="ECO:0000259" key="7">
    <source>
        <dbReference type="SMART" id="SM00278"/>
    </source>
</evidence>
<comment type="similarity">
    <text evidence="6">Belongs to the RuvA family.</text>
</comment>
<comment type="domain">
    <text evidence="6">Has three domains with a flexible linker between the domains II and III and assumes an 'L' shape. Domain III is highly mobile and contacts RuvB.</text>
</comment>
<evidence type="ECO:0000256" key="3">
    <source>
        <dbReference type="ARBA" id="ARBA00023125"/>
    </source>
</evidence>
<dbReference type="SUPFAM" id="SSF50249">
    <property type="entry name" value="Nucleic acid-binding proteins"/>
    <property type="match status" value="1"/>
</dbReference>
<keyword evidence="3 6" id="KW-0238">DNA-binding</keyword>
<feature type="region of interest" description="Domain III" evidence="6">
    <location>
        <begin position="148"/>
        <end position="201"/>
    </location>
</feature>
<comment type="function">
    <text evidence="6">The RuvA-RuvB-RuvC complex processes Holliday junction (HJ) DNA during genetic recombination and DNA repair, while the RuvA-RuvB complex plays an important role in the rescue of blocked DNA replication forks via replication fork reversal (RFR). RuvA specifically binds to HJ cruciform DNA, conferring on it an open structure. The RuvB hexamer acts as an ATP-dependent pump, pulling dsDNA into and through the RuvAB complex. HJ branch migration allows RuvC to scan DNA until it finds its consensus sequence, where it cleaves and resolves the cruciform DNA.</text>
</comment>
<accession>A0A7S6WQM8</accession>
<feature type="domain" description="Helix-hairpin-helix DNA-binding motif class 1" evidence="7">
    <location>
        <begin position="73"/>
        <end position="92"/>
    </location>
</feature>
<dbReference type="Gene3D" id="1.10.150.20">
    <property type="entry name" value="5' to 3' exonuclease, C-terminal subdomain"/>
    <property type="match status" value="1"/>
</dbReference>
<dbReference type="EMBL" id="CP061839">
    <property type="protein sequence ID" value="QOW61510.1"/>
    <property type="molecule type" value="Genomic_DNA"/>
</dbReference>
<evidence type="ECO:0000256" key="5">
    <source>
        <dbReference type="ARBA" id="ARBA00023204"/>
    </source>
</evidence>
<dbReference type="InterPro" id="IPR000085">
    <property type="entry name" value="RuvA"/>
</dbReference>
<dbReference type="AlphaFoldDB" id="A0A7S6WQM8"/>
<dbReference type="InterPro" id="IPR010994">
    <property type="entry name" value="RuvA_2-like"/>
</dbReference>
<dbReference type="GO" id="GO:0005737">
    <property type="term" value="C:cytoplasm"/>
    <property type="evidence" value="ECO:0007669"/>
    <property type="project" value="UniProtKB-SubCell"/>
</dbReference>
<dbReference type="GO" id="GO:0006310">
    <property type="term" value="P:DNA recombination"/>
    <property type="evidence" value="ECO:0007669"/>
    <property type="project" value="UniProtKB-UniRule"/>
</dbReference>
<dbReference type="GO" id="GO:0006281">
    <property type="term" value="P:DNA repair"/>
    <property type="evidence" value="ECO:0007669"/>
    <property type="project" value="UniProtKB-UniRule"/>
</dbReference>
<dbReference type="RefSeq" id="WP_194077005.1">
    <property type="nucleotide sequence ID" value="NZ_CP061839.1"/>
</dbReference>
<keyword evidence="2 6" id="KW-0227">DNA damage</keyword>
<feature type="region of interest" description="Domain I" evidence="6">
    <location>
        <begin position="1"/>
        <end position="64"/>
    </location>
</feature>
<evidence type="ECO:0000313" key="9">
    <source>
        <dbReference type="Proteomes" id="UP000593915"/>
    </source>
</evidence>
<keyword evidence="1 6" id="KW-0963">Cytoplasm</keyword>
<dbReference type="SMART" id="SM00278">
    <property type="entry name" value="HhH1"/>
    <property type="match status" value="2"/>
</dbReference>
<evidence type="ECO:0000256" key="2">
    <source>
        <dbReference type="ARBA" id="ARBA00022763"/>
    </source>
</evidence>
<dbReference type="GO" id="GO:0048476">
    <property type="term" value="C:Holliday junction resolvase complex"/>
    <property type="evidence" value="ECO:0007669"/>
    <property type="project" value="UniProtKB-UniRule"/>
</dbReference>
<dbReference type="GO" id="GO:0009378">
    <property type="term" value="F:four-way junction helicase activity"/>
    <property type="evidence" value="ECO:0007669"/>
    <property type="project" value="InterPro"/>
</dbReference>
<dbReference type="GO" id="GO:0000400">
    <property type="term" value="F:four-way junction DNA binding"/>
    <property type="evidence" value="ECO:0007669"/>
    <property type="project" value="UniProtKB-UniRule"/>
</dbReference>
<dbReference type="GO" id="GO:0005524">
    <property type="term" value="F:ATP binding"/>
    <property type="evidence" value="ECO:0007669"/>
    <property type="project" value="InterPro"/>
</dbReference>
<reference evidence="8 9" key="1">
    <citation type="submission" date="2020-09" db="EMBL/GenBank/DDBJ databases">
        <title>Characterization of Treponema spp. from bovine digital dermatitis in Korea.</title>
        <authorList>
            <person name="Espiritu H.M."/>
            <person name="Cho Y.I."/>
            <person name="Mamuad L."/>
        </authorList>
    </citation>
    <scope>NUCLEOTIDE SEQUENCE [LARGE SCALE GENOMIC DNA]</scope>
    <source>
        <strain evidence="8 9">KS1</strain>
    </source>
</reference>
<name>A0A7S6WQM8_9SPIR</name>
<evidence type="ECO:0000256" key="1">
    <source>
        <dbReference type="ARBA" id="ARBA00022490"/>
    </source>
</evidence>
<keyword evidence="8" id="KW-0378">Hydrolase</keyword>
<dbReference type="HAMAP" id="MF_00031">
    <property type="entry name" value="DNA_HJ_migration_RuvA"/>
    <property type="match status" value="1"/>
</dbReference>
<dbReference type="InterPro" id="IPR012340">
    <property type="entry name" value="NA-bd_OB-fold"/>
</dbReference>
<feature type="region of interest" description="Domain II" evidence="6">
    <location>
        <begin position="65"/>
        <end position="142"/>
    </location>
</feature>
<feature type="domain" description="Helix-hairpin-helix DNA-binding motif class 1" evidence="7">
    <location>
        <begin position="108"/>
        <end position="127"/>
    </location>
</feature>
<dbReference type="NCBIfam" id="TIGR00084">
    <property type="entry name" value="ruvA"/>
    <property type="match status" value="1"/>
</dbReference>
<organism evidence="8 9">
    <name type="scientific">Treponema pedis</name>
    <dbReference type="NCBI Taxonomy" id="409322"/>
    <lineage>
        <taxon>Bacteria</taxon>
        <taxon>Pseudomonadati</taxon>
        <taxon>Spirochaetota</taxon>
        <taxon>Spirochaetia</taxon>
        <taxon>Spirochaetales</taxon>
        <taxon>Treponemataceae</taxon>
        <taxon>Treponema</taxon>
    </lineage>
</organism>
<evidence type="ECO:0000256" key="4">
    <source>
        <dbReference type="ARBA" id="ARBA00023172"/>
    </source>
</evidence>
<keyword evidence="5 6" id="KW-0234">DNA repair</keyword>
<keyword evidence="4 6" id="KW-0233">DNA recombination</keyword>
<dbReference type="Pfam" id="PF01330">
    <property type="entry name" value="RuvA_N"/>
    <property type="match status" value="1"/>
</dbReference>
<sequence length="201" mass="22256">MFNSIRGILTGKTLESVYVETSGVEWEIFVSALALDNFGIIGKEVKVYTWLYHREEQMRLFGFPTVAERSLFLDLTKVDGVGPRQAIKIMSGLNASILERALEEGDLEKLQKVPGIGKKTAQKMILALKGKLTSSDTGTGKIQTGKKTEFEDIINALTEMGFERRAAVIQVETIAEELKTAGGTIKENEQEIFRRAIVALS</sequence>
<dbReference type="SUPFAM" id="SSF47781">
    <property type="entry name" value="RuvA domain 2-like"/>
    <property type="match status" value="1"/>
</dbReference>
<dbReference type="InterPro" id="IPR003583">
    <property type="entry name" value="Hlx-hairpin-Hlx_DNA-bd_motif"/>
</dbReference>
<evidence type="ECO:0000313" key="8">
    <source>
        <dbReference type="EMBL" id="QOW61510.1"/>
    </source>
</evidence>
<dbReference type="GO" id="GO:0016787">
    <property type="term" value="F:hydrolase activity"/>
    <property type="evidence" value="ECO:0007669"/>
    <property type="project" value="UniProtKB-KW"/>
</dbReference>